<evidence type="ECO:0000313" key="3">
    <source>
        <dbReference type="Proteomes" id="UP000006050"/>
    </source>
</evidence>
<dbReference type="Proteomes" id="UP000006050">
    <property type="component" value="Chromosome"/>
</dbReference>
<feature type="domain" description="NmrA-like" evidence="1">
    <location>
        <begin position="2"/>
        <end position="284"/>
    </location>
</feature>
<dbReference type="EMBL" id="CP003281">
    <property type="protein sequence ID" value="AFL83677.1"/>
    <property type="molecule type" value="Genomic_DNA"/>
</dbReference>
<dbReference type="HOGENOM" id="CLU_007383_10_4_10"/>
<dbReference type="InterPro" id="IPR008030">
    <property type="entry name" value="NmrA-like"/>
</dbReference>
<dbReference type="PANTHER" id="PTHR47129:SF1">
    <property type="entry name" value="NMRA-LIKE DOMAIN-CONTAINING PROTEIN"/>
    <property type="match status" value="1"/>
</dbReference>
<dbReference type="KEGG" id="bbd:Belba_1037"/>
<dbReference type="RefSeq" id="WP_014771683.1">
    <property type="nucleotide sequence ID" value="NC_018010.1"/>
</dbReference>
<gene>
    <name evidence="2" type="ordered locus">Belba_1037</name>
</gene>
<dbReference type="AlphaFoldDB" id="I3Z359"/>
<dbReference type="STRING" id="866536.Belba_1037"/>
<evidence type="ECO:0000313" key="2">
    <source>
        <dbReference type="EMBL" id="AFL83677.1"/>
    </source>
</evidence>
<sequence length="289" mass="31804">MILVTGATGEFGKHAVQQLREKGVSTSDISVLSRSEEKAISYKEDGITVKTGDYTNYDSLVKAFEGVDKLLFVSSSEIENRAEQHQNVVKAAKATGVKNIVYTSFMRKQETDNSAIAFLMDSHLKTENWIKDSGINYTILQNATYLDMLPIFIGEQVLETGVIMQPAENGKSSSVLRQELAEAAAVVLTSEGHENKAYPLVNNQAISYNEVAELIAEISGKNITYKSPSPEEYQATLKTYGVPDEYIGLFTAFSVAQANGELEMSDNSLEKLLGRKPTTAKEFLTKVYV</sequence>
<dbReference type="PANTHER" id="PTHR47129">
    <property type="entry name" value="QUINONE OXIDOREDUCTASE 2"/>
    <property type="match status" value="1"/>
</dbReference>
<dbReference type="Pfam" id="PF05368">
    <property type="entry name" value="NmrA"/>
    <property type="match status" value="1"/>
</dbReference>
<proteinExistence type="predicted"/>
<organism evidence="2 3">
    <name type="scientific">Belliella baltica (strain DSM 15883 / CIP 108006 / LMG 21964 / BA134)</name>
    <dbReference type="NCBI Taxonomy" id="866536"/>
    <lineage>
        <taxon>Bacteria</taxon>
        <taxon>Pseudomonadati</taxon>
        <taxon>Bacteroidota</taxon>
        <taxon>Cytophagia</taxon>
        <taxon>Cytophagales</taxon>
        <taxon>Cyclobacteriaceae</taxon>
        <taxon>Belliella</taxon>
    </lineage>
</organism>
<dbReference type="InterPro" id="IPR036291">
    <property type="entry name" value="NAD(P)-bd_dom_sf"/>
</dbReference>
<dbReference type="eggNOG" id="COG0702">
    <property type="taxonomic scope" value="Bacteria"/>
</dbReference>
<accession>I3Z359</accession>
<keyword evidence="3" id="KW-1185">Reference proteome</keyword>
<name>I3Z359_BELBD</name>
<evidence type="ECO:0000259" key="1">
    <source>
        <dbReference type="Pfam" id="PF05368"/>
    </source>
</evidence>
<dbReference type="CDD" id="cd05269">
    <property type="entry name" value="TMR_SDR_a"/>
    <property type="match status" value="1"/>
</dbReference>
<dbReference type="InterPro" id="IPR052718">
    <property type="entry name" value="NmrA-type_oxidoreductase"/>
</dbReference>
<dbReference type="PATRIC" id="fig|866536.3.peg.1068"/>
<dbReference type="Gene3D" id="3.40.50.720">
    <property type="entry name" value="NAD(P)-binding Rossmann-like Domain"/>
    <property type="match status" value="1"/>
</dbReference>
<dbReference type="Gene3D" id="3.90.25.10">
    <property type="entry name" value="UDP-galactose 4-epimerase, domain 1"/>
    <property type="match status" value="1"/>
</dbReference>
<dbReference type="SUPFAM" id="SSF51735">
    <property type="entry name" value="NAD(P)-binding Rossmann-fold domains"/>
    <property type="match status" value="1"/>
</dbReference>
<reference evidence="3" key="1">
    <citation type="submission" date="2012-06" db="EMBL/GenBank/DDBJ databases">
        <title>The complete genome of Belliella baltica DSM 15883.</title>
        <authorList>
            <person name="Lucas S."/>
            <person name="Copeland A."/>
            <person name="Lapidus A."/>
            <person name="Goodwin L."/>
            <person name="Pitluck S."/>
            <person name="Peters L."/>
            <person name="Mikhailova N."/>
            <person name="Davenport K."/>
            <person name="Kyrpides N."/>
            <person name="Mavromatis K."/>
            <person name="Pagani I."/>
            <person name="Ivanova N."/>
            <person name="Ovchinnikova G."/>
            <person name="Zeytun A."/>
            <person name="Detter J.C."/>
            <person name="Han C."/>
            <person name="Land M."/>
            <person name="Hauser L."/>
            <person name="Markowitz V."/>
            <person name="Cheng J.-F."/>
            <person name="Hugenholtz P."/>
            <person name="Woyke T."/>
            <person name="Wu D."/>
            <person name="Tindall B."/>
            <person name="Pomrenke H."/>
            <person name="Brambilla E."/>
            <person name="Klenk H.-P."/>
            <person name="Eisen J.A."/>
        </authorList>
    </citation>
    <scope>NUCLEOTIDE SEQUENCE [LARGE SCALE GENOMIC DNA]</scope>
    <source>
        <strain evidence="3">DSM 15883 / CIP 108006 / LMG 21964 / BA134</strain>
    </source>
</reference>
<protein>
    <submittedName>
        <fullName evidence="2">Putative nucleoside-diphosphate sugar epimerase</fullName>
    </submittedName>
</protein>
<dbReference type="OrthoDB" id="9780595at2"/>